<proteinExistence type="predicted"/>
<keyword evidence="1" id="KW-0472">Membrane</keyword>
<dbReference type="PANTHER" id="PTHR33640:SF8">
    <property type="entry name" value="TRANSMEMBRANE PROTEIN"/>
    <property type="match status" value="1"/>
</dbReference>
<dbReference type="PANTHER" id="PTHR33640">
    <property type="entry name" value="TRANSMEMBRANE PROTEIN"/>
    <property type="match status" value="1"/>
</dbReference>
<accession>A0A7C8YMZ4</accession>
<evidence type="ECO:0000313" key="2">
    <source>
        <dbReference type="EMBL" id="MBA4622379.1"/>
    </source>
</evidence>
<feature type="transmembrane region" description="Helical" evidence="1">
    <location>
        <begin position="71"/>
        <end position="96"/>
    </location>
</feature>
<evidence type="ECO:0008006" key="3">
    <source>
        <dbReference type="Google" id="ProtNLM"/>
    </source>
</evidence>
<dbReference type="EMBL" id="GISG01038474">
    <property type="protein sequence ID" value="MBA4622379.1"/>
    <property type="molecule type" value="Transcribed_RNA"/>
</dbReference>
<evidence type="ECO:0000256" key="1">
    <source>
        <dbReference type="SAM" id="Phobius"/>
    </source>
</evidence>
<dbReference type="AlphaFoldDB" id="A0A7C8YMZ4"/>
<feature type="transmembrane region" description="Helical" evidence="1">
    <location>
        <begin position="33"/>
        <end position="51"/>
    </location>
</feature>
<reference evidence="2" key="2">
    <citation type="submission" date="2020-07" db="EMBL/GenBank/DDBJ databases">
        <authorList>
            <person name="Vera ALvarez R."/>
            <person name="Arias-Moreno D.M."/>
            <person name="Jimenez-Jacinto V."/>
            <person name="Jimenez-Bremont J.F."/>
            <person name="Swaminathan K."/>
            <person name="Moose S.P."/>
            <person name="Guerrero-Gonzalez M.L."/>
            <person name="Marino-Ramirez L."/>
            <person name="Landsman D."/>
            <person name="Rodriguez-Kessler M."/>
            <person name="Delgado-Sanchez P."/>
        </authorList>
    </citation>
    <scope>NUCLEOTIDE SEQUENCE</scope>
    <source>
        <tissue evidence="2">Cladode</tissue>
    </source>
</reference>
<sequence length="231" mass="26332">MNPLNIMNHIRVEKPNLLKLIISNQTRIKNPNIFRVFEIFLVIAVISRLLYEIQPPMLLVLTLAYEYFRTLSLLLLSPAFVFILGNAIVLTLFVNYSPNYNAQRSKSPSNDQPQKIAGEEAIMAAIFAGPADDQAAARFYRRSTSEITARREKVEGAGLRRAKSNMEIHKSYKGYCGHCGTGLGSCRKSKVGHYPEDHMSNEEFRKTIEEFIAKQQRVLREEANFSAFEEE</sequence>
<name>A0A7C8YMZ4_OPUST</name>
<keyword evidence="1" id="KW-1133">Transmembrane helix</keyword>
<reference evidence="2" key="1">
    <citation type="journal article" date="2013" name="J. Plant Res.">
        <title>Effect of fungi and light on seed germination of three Opuntia species from semiarid lands of central Mexico.</title>
        <authorList>
            <person name="Delgado-Sanchez P."/>
            <person name="Jimenez-Bremont J.F."/>
            <person name="Guerrero-Gonzalez Mde L."/>
            <person name="Flores J."/>
        </authorList>
    </citation>
    <scope>NUCLEOTIDE SEQUENCE</scope>
    <source>
        <tissue evidence="2">Cladode</tissue>
    </source>
</reference>
<organism evidence="2">
    <name type="scientific">Opuntia streptacantha</name>
    <name type="common">Prickly pear cactus</name>
    <name type="synonym">Opuntia cardona</name>
    <dbReference type="NCBI Taxonomy" id="393608"/>
    <lineage>
        <taxon>Eukaryota</taxon>
        <taxon>Viridiplantae</taxon>
        <taxon>Streptophyta</taxon>
        <taxon>Embryophyta</taxon>
        <taxon>Tracheophyta</taxon>
        <taxon>Spermatophyta</taxon>
        <taxon>Magnoliopsida</taxon>
        <taxon>eudicotyledons</taxon>
        <taxon>Gunneridae</taxon>
        <taxon>Pentapetalae</taxon>
        <taxon>Caryophyllales</taxon>
        <taxon>Cactineae</taxon>
        <taxon>Cactaceae</taxon>
        <taxon>Opuntioideae</taxon>
        <taxon>Opuntia</taxon>
    </lineage>
</organism>
<protein>
    <recommendedName>
        <fullName evidence="3">DUF4408 domain-containing protein</fullName>
    </recommendedName>
</protein>
<keyword evidence="1" id="KW-0812">Transmembrane</keyword>